<dbReference type="PANTHER" id="PTHR12526">
    <property type="entry name" value="GLYCOSYLTRANSFERASE"/>
    <property type="match status" value="1"/>
</dbReference>
<organism evidence="1 2">
    <name type="scientific">Mesorhizobium escarrei</name>
    <dbReference type="NCBI Taxonomy" id="666018"/>
    <lineage>
        <taxon>Bacteria</taxon>
        <taxon>Pseudomonadati</taxon>
        <taxon>Pseudomonadota</taxon>
        <taxon>Alphaproteobacteria</taxon>
        <taxon>Hyphomicrobiales</taxon>
        <taxon>Phyllobacteriaceae</taxon>
        <taxon>Mesorhizobium</taxon>
    </lineage>
</organism>
<keyword evidence="2" id="KW-1185">Reference proteome</keyword>
<dbReference type="EMBL" id="CAKXZT010000160">
    <property type="protein sequence ID" value="CAH2407645.1"/>
    <property type="molecule type" value="Genomic_DNA"/>
</dbReference>
<gene>
    <name evidence="1" type="ORF">MES5069_620004</name>
</gene>
<evidence type="ECO:0000313" key="2">
    <source>
        <dbReference type="Proteomes" id="UP001153050"/>
    </source>
</evidence>
<reference evidence="1 2" key="1">
    <citation type="submission" date="2022-03" db="EMBL/GenBank/DDBJ databases">
        <authorList>
            <person name="Brunel B."/>
        </authorList>
    </citation>
    <scope>NUCLEOTIDE SEQUENCE [LARGE SCALE GENOMIC DNA]</scope>
    <source>
        <strain evidence="1">STM5069sample</strain>
    </source>
</reference>
<name>A0ABM9EE78_9HYPH</name>
<sequence>MYLTATPMPGPQAHTVNIAKMCSAFSASGADVTLIVSGRPRRRMRDELAEHYGLEHGFRVWTIGLRQPNCSWVILFGIMLARLLRIGLVYTREPRFALWLARAGFPTALELHHDHLSFAPRSKAAFAALTQNPRLRGLVTISQAIADAILKDFPSLESKIIVAADGADAEISPSEPIEAPSRSKLSVGYVGHLYPGKGMEIIADLAPLCPWAHFDIVGGRLEDVQHWKERTATLPNLILHGPVPHAAVPAKLAHFDVVLAPYKRSVIGSNGRLDLASWMSPLKIFEYMASEKAIIASDLPVLREVLTDGVTALLCDPDDVRSWAAALERLAHDPAERRRLGRSARELLLSGYTWKKRADRILVSLGMVATQMPPKGN</sequence>
<dbReference type="Gene3D" id="3.40.50.2000">
    <property type="entry name" value="Glycogen Phosphorylase B"/>
    <property type="match status" value="1"/>
</dbReference>
<dbReference type="Pfam" id="PF13692">
    <property type="entry name" value="Glyco_trans_1_4"/>
    <property type="match status" value="1"/>
</dbReference>
<dbReference type="SUPFAM" id="SSF53756">
    <property type="entry name" value="UDP-Glycosyltransferase/glycogen phosphorylase"/>
    <property type="match status" value="1"/>
</dbReference>
<protein>
    <recommendedName>
        <fullName evidence="3">Glycosyltransferase</fullName>
    </recommendedName>
</protein>
<comment type="caution">
    <text evidence="1">The sequence shown here is derived from an EMBL/GenBank/DDBJ whole genome shotgun (WGS) entry which is preliminary data.</text>
</comment>
<evidence type="ECO:0008006" key="3">
    <source>
        <dbReference type="Google" id="ProtNLM"/>
    </source>
</evidence>
<evidence type="ECO:0000313" key="1">
    <source>
        <dbReference type="EMBL" id="CAH2407645.1"/>
    </source>
</evidence>
<dbReference type="Proteomes" id="UP001153050">
    <property type="component" value="Unassembled WGS sequence"/>
</dbReference>
<proteinExistence type="predicted"/>
<accession>A0ABM9EE78</accession>